<dbReference type="Proteomes" id="UP001334248">
    <property type="component" value="Unassembled WGS sequence"/>
</dbReference>
<dbReference type="EMBL" id="JAVHJV010000002">
    <property type="protein sequence ID" value="KAK5945404.1"/>
    <property type="molecule type" value="Genomic_DNA"/>
</dbReference>
<feature type="region of interest" description="Disordered" evidence="1">
    <location>
        <begin position="28"/>
        <end position="115"/>
    </location>
</feature>
<gene>
    <name evidence="2" type="ORF">PMZ80_002609</name>
</gene>
<evidence type="ECO:0000313" key="3">
    <source>
        <dbReference type="Proteomes" id="UP001334248"/>
    </source>
</evidence>
<feature type="compositionally biased region" description="Polar residues" evidence="1">
    <location>
        <begin position="69"/>
        <end position="80"/>
    </location>
</feature>
<organism evidence="2 3">
    <name type="scientific">Knufia obscura</name>
    <dbReference type="NCBI Taxonomy" id="1635080"/>
    <lineage>
        <taxon>Eukaryota</taxon>
        <taxon>Fungi</taxon>
        <taxon>Dikarya</taxon>
        <taxon>Ascomycota</taxon>
        <taxon>Pezizomycotina</taxon>
        <taxon>Eurotiomycetes</taxon>
        <taxon>Chaetothyriomycetidae</taxon>
        <taxon>Chaetothyriales</taxon>
        <taxon>Trichomeriaceae</taxon>
        <taxon>Knufia</taxon>
    </lineage>
</organism>
<feature type="region of interest" description="Disordered" evidence="1">
    <location>
        <begin position="134"/>
        <end position="156"/>
    </location>
</feature>
<protein>
    <submittedName>
        <fullName evidence="2">Uncharacterized protein</fullName>
    </submittedName>
</protein>
<dbReference type="GeneID" id="89996058"/>
<evidence type="ECO:0000256" key="1">
    <source>
        <dbReference type="SAM" id="MobiDB-lite"/>
    </source>
</evidence>
<comment type="caution">
    <text evidence="2">The sequence shown here is derived from an EMBL/GenBank/DDBJ whole genome shotgun (WGS) entry which is preliminary data.</text>
</comment>
<name>A0ABR0RXU4_9EURO</name>
<feature type="region of interest" description="Disordered" evidence="1">
    <location>
        <begin position="406"/>
        <end position="462"/>
    </location>
</feature>
<sequence length="462" mass="51554">MEPSAKEHPPRRGMYHRAMSKVRRIVRFFSGRDSTKAPMPVDSPRTSSNEGRPDYKPNIGGGKPPTDASGDQTHPIQSLDPQGAPRDYAEKEECSSTQQTQSADAHPSNVAWQQRPLSTSPRALRPTSHAQTAIPDQNFSNHEGQHDLPSAPSDVDRRYIMRSRQWQIVTGADSAEVLVAPVTDDQHNDDIPEVSDDPEDAMTAMAEDVKIDGTFRRIYIRYDNDPEGRLAQTQCIMHDTGAGCSLTFASKLKELGLDYEPLRFRRPLRSLNGDPFYPIGKKQICFSYNGKGDKKHWTDVFVLADPPEEWEPAFDMLFGRDTIKKVKAIGWNHDSPAPFAITVFVPGINSRPIKVKRAVESDNIAAHVLSAPIARQYNIELEPYDGGGRVTEFKIVGRLVKPRWRRDEAEDKNWSTKNEEWLVTDDPLPGNMQALVKPSSSPTNGTSNGGAYPVHGPRPTAR</sequence>
<proteinExistence type="predicted"/>
<keyword evidence="3" id="KW-1185">Reference proteome</keyword>
<reference evidence="2 3" key="1">
    <citation type="journal article" date="2023" name="Res Sq">
        <title>Genomic and morphological characterization of Knufia obscura isolated from the Mars 2020 spacecraft assembly facility.</title>
        <authorList>
            <person name="Chander A.M."/>
            <person name="Teixeira M.M."/>
            <person name="Singh N.K."/>
            <person name="Williams M.P."/>
            <person name="Parker C.W."/>
            <person name="Leo P."/>
            <person name="Stajich J.E."/>
            <person name="Torok T."/>
            <person name="Tighe S."/>
            <person name="Mason C.E."/>
            <person name="Venkateswaran K."/>
        </authorList>
    </citation>
    <scope>NUCLEOTIDE SEQUENCE [LARGE SCALE GENOMIC DNA]</scope>
    <source>
        <strain evidence="2 3">CCFEE 5817</strain>
    </source>
</reference>
<accession>A0ABR0RXU4</accession>
<evidence type="ECO:0000313" key="2">
    <source>
        <dbReference type="EMBL" id="KAK5945404.1"/>
    </source>
</evidence>
<feature type="compositionally biased region" description="Basic and acidic residues" evidence="1">
    <location>
        <begin position="406"/>
        <end position="420"/>
    </location>
</feature>
<feature type="compositionally biased region" description="Low complexity" evidence="1">
    <location>
        <begin position="438"/>
        <end position="450"/>
    </location>
</feature>
<dbReference type="RefSeq" id="XP_064733494.1">
    <property type="nucleotide sequence ID" value="XM_064871041.1"/>
</dbReference>